<name>A0ABS5FZ83_9BRAD</name>
<feature type="region of interest" description="Disordered" evidence="1">
    <location>
        <begin position="56"/>
        <end position="79"/>
    </location>
</feature>
<accession>A0ABS5FZ83</accession>
<reference evidence="3" key="1">
    <citation type="journal article" date="2021" name="ISME J.">
        <title>Evolutionary origin and ecological implication of a unique nif island in free-living Bradyrhizobium lineages.</title>
        <authorList>
            <person name="Tao J."/>
        </authorList>
    </citation>
    <scope>NUCLEOTIDE SEQUENCE [LARGE SCALE GENOMIC DNA]</scope>
    <source>
        <strain evidence="3">SZCCT0094</strain>
    </source>
</reference>
<feature type="region of interest" description="Disordered" evidence="1">
    <location>
        <begin position="1"/>
        <end position="31"/>
    </location>
</feature>
<feature type="compositionally biased region" description="Low complexity" evidence="1">
    <location>
        <begin position="59"/>
        <end position="68"/>
    </location>
</feature>
<dbReference type="Proteomes" id="UP001314635">
    <property type="component" value="Unassembled WGS sequence"/>
</dbReference>
<feature type="compositionally biased region" description="Basic and acidic residues" evidence="1">
    <location>
        <begin position="21"/>
        <end position="31"/>
    </location>
</feature>
<sequence>MAKRASEPSPESVARAQRRQIAAEEGAKAMADTDQRAAAIRQNMARLRALRLAKEAEDAMAGNAAASAPSPKRRKKALR</sequence>
<comment type="caution">
    <text evidence="2">The sequence shown here is derived from an EMBL/GenBank/DDBJ whole genome shotgun (WGS) entry which is preliminary data.</text>
</comment>
<gene>
    <name evidence="2" type="ORF">JQ619_01115</name>
</gene>
<organism evidence="2 3">
    <name type="scientific">Bradyrhizobium denitrificans</name>
    <dbReference type="NCBI Taxonomy" id="2734912"/>
    <lineage>
        <taxon>Bacteria</taxon>
        <taxon>Pseudomonadati</taxon>
        <taxon>Pseudomonadota</taxon>
        <taxon>Alphaproteobacteria</taxon>
        <taxon>Hyphomicrobiales</taxon>
        <taxon>Nitrobacteraceae</taxon>
        <taxon>Bradyrhizobium</taxon>
    </lineage>
</organism>
<dbReference type="RefSeq" id="WP_012047291.1">
    <property type="nucleotide sequence ID" value="NZ_JABFDP010000004.1"/>
</dbReference>
<evidence type="ECO:0000313" key="3">
    <source>
        <dbReference type="Proteomes" id="UP001314635"/>
    </source>
</evidence>
<keyword evidence="3" id="KW-1185">Reference proteome</keyword>
<evidence type="ECO:0000313" key="2">
    <source>
        <dbReference type="EMBL" id="MBR1134359.1"/>
    </source>
</evidence>
<protein>
    <submittedName>
        <fullName evidence="2">Transcriptional regulator</fullName>
    </submittedName>
</protein>
<dbReference type="EMBL" id="JAFCLK010000001">
    <property type="protein sequence ID" value="MBR1134359.1"/>
    <property type="molecule type" value="Genomic_DNA"/>
</dbReference>
<evidence type="ECO:0000256" key="1">
    <source>
        <dbReference type="SAM" id="MobiDB-lite"/>
    </source>
</evidence>
<proteinExistence type="predicted"/>